<accession>A0A7X0EWR8</accession>
<proteinExistence type="predicted"/>
<gene>
    <name evidence="2" type="ORF">FHU36_000405</name>
</gene>
<sequence>MRAIVPPGAVARRLSVLVLMLPLLTACQNSPATAGRYSTGGDPSDDPCARVVSAIGYADLLLEPRGAEEAQNFESAVLGRLAEARGVTLQYGPALPPSLAPAVRALETSTSGLSRADVPRERQVRLLREYRAAAEQIRTGCA</sequence>
<dbReference type="Proteomes" id="UP000583800">
    <property type="component" value="Unassembled WGS sequence"/>
</dbReference>
<feature type="signal peptide" evidence="1">
    <location>
        <begin position="1"/>
        <end position="34"/>
    </location>
</feature>
<keyword evidence="3" id="KW-1185">Reference proteome</keyword>
<name>A0A7X0EWR8_9ACTN</name>
<evidence type="ECO:0000313" key="2">
    <source>
        <dbReference type="EMBL" id="MBB6343896.1"/>
    </source>
</evidence>
<dbReference type="RefSeq" id="WP_185082096.1">
    <property type="nucleotide sequence ID" value="NZ_JACHJB010000001.1"/>
</dbReference>
<protein>
    <recommendedName>
        <fullName evidence="4">Lipoprotein</fullName>
    </recommendedName>
</protein>
<keyword evidence="1" id="KW-0732">Signal</keyword>
<evidence type="ECO:0000313" key="3">
    <source>
        <dbReference type="Proteomes" id="UP000583800"/>
    </source>
</evidence>
<comment type="caution">
    <text evidence="2">The sequence shown here is derived from an EMBL/GenBank/DDBJ whole genome shotgun (WGS) entry which is preliminary data.</text>
</comment>
<dbReference type="EMBL" id="JACHJB010000001">
    <property type="protein sequence ID" value="MBB6343896.1"/>
    <property type="molecule type" value="Genomic_DNA"/>
</dbReference>
<feature type="chain" id="PRO_5031115143" description="Lipoprotein" evidence="1">
    <location>
        <begin position="35"/>
        <end position="142"/>
    </location>
</feature>
<dbReference type="AlphaFoldDB" id="A0A7X0EWR8"/>
<dbReference type="PROSITE" id="PS51257">
    <property type="entry name" value="PROKAR_LIPOPROTEIN"/>
    <property type="match status" value="1"/>
</dbReference>
<reference evidence="2 3" key="1">
    <citation type="submission" date="2020-08" db="EMBL/GenBank/DDBJ databases">
        <title>Sequencing the genomes of 1000 actinobacteria strains.</title>
        <authorList>
            <person name="Klenk H.-P."/>
        </authorList>
    </citation>
    <scope>NUCLEOTIDE SEQUENCE [LARGE SCALE GENOMIC DNA]</scope>
    <source>
        <strain evidence="2 3">DSM 45913</strain>
    </source>
</reference>
<organism evidence="2 3">
    <name type="scientific">Nonomuraea muscovyensis</name>
    <dbReference type="NCBI Taxonomy" id="1124761"/>
    <lineage>
        <taxon>Bacteria</taxon>
        <taxon>Bacillati</taxon>
        <taxon>Actinomycetota</taxon>
        <taxon>Actinomycetes</taxon>
        <taxon>Streptosporangiales</taxon>
        <taxon>Streptosporangiaceae</taxon>
        <taxon>Nonomuraea</taxon>
    </lineage>
</organism>
<evidence type="ECO:0000256" key="1">
    <source>
        <dbReference type="SAM" id="SignalP"/>
    </source>
</evidence>
<evidence type="ECO:0008006" key="4">
    <source>
        <dbReference type="Google" id="ProtNLM"/>
    </source>
</evidence>